<keyword evidence="3" id="KW-1015">Disulfide bond</keyword>
<organism evidence="10 11">
    <name type="scientific">Dillenia turbinata</name>
    <dbReference type="NCBI Taxonomy" id="194707"/>
    <lineage>
        <taxon>Eukaryota</taxon>
        <taxon>Viridiplantae</taxon>
        <taxon>Streptophyta</taxon>
        <taxon>Embryophyta</taxon>
        <taxon>Tracheophyta</taxon>
        <taxon>Spermatophyta</taxon>
        <taxon>Magnoliopsida</taxon>
        <taxon>eudicotyledons</taxon>
        <taxon>Gunneridae</taxon>
        <taxon>Pentapetalae</taxon>
        <taxon>Dilleniales</taxon>
        <taxon>Dilleniaceae</taxon>
        <taxon>Dillenia</taxon>
    </lineage>
</organism>
<dbReference type="CDD" id="cd01098">
    <property type="entry name" value="PAN_AP_plant"/>
    <property type="match status" value="1"/>
</dbReference>
<dbReference type="EMBL" id="JBAMMX010000023">
    <property type="protein sequence ID" value="KAK6917410.1"/>
    <property type="molecule type" value="Genomic_DNA"/>
</dbReference>
<evidence type="ECO:0000256" key="3">
    <source>
        <dbReference type="ARBA" id="ARBA00023157"/>
    </source>
</evidence>
<feature type="domain" description="EGF-like" evidence="8">
    <location>
        <begin position="20"/>
        <end position="58"/>
    </location>
</feature>
<dbReference type="GO" id="GO:0004674">
    <property type="term" value="F:protein serine/threonine kinase activity"/>
    <property type="evidence" value="ECO:0007669"/>
    <property type="project" value="UniProtKB-EC"/>
</dbReference>
<dbReference type="SMART" id="SM00473">
    <property type="entry name" value="PAN_AP"/>
    <property type="match status" value="1"/>
</dbReference>
<dbReference type="PANTHER" id="PTHR32444:SF63">
    <property type="entry name" value="G-TYPE LECTIN S-RECEPTOR-LIKE SERINE_THREONINE-PROTEIN KINASE RKS1"/>
    <property type="match status" value="1"/>
</dbReference>
<sequence length="273" mass="30798">MSPADMAQDDKEWDEAWSTPSDRCDQYGYCGPNSNCMLQSVKGPYCTCLPGFEPKSPPDYHFRARWDGCARKRNESTCRNGVGFLTVSGVKLPDTSMVRMNMSLSSTMCEQECLRDCSCTGYTCTNIVGNGNGCLTRFGDLWDTRQYSEDDGHDLHVRVDRIELVTLIPVSFHISLAHFAIQLLCQIYSYIVVICHRNMCYLGNFLPNRTSLVLVCYCLRCIHIGLLCVQECAVDRPTMLEVVLMLCSDAALPSPKPHDSFPGQLPRKRKFFP</sequence>
<evidence type="ECO:0000313" key="11">
    <source>
        <dbReference type="Proteomes" id="UP001370490"/>
    </source>
</evidence>
<comment type="catalytic activity">
    <reaction evidence="4">
        <text>L-threonyl-[protein] + ATP = O-phospho-L-threonyl-[protein] + ADP + H(+)</text>
        <dbReference type="Rhea" id="RHEA:46608"/>
        <dbReference type="Rhea" id="RHEA-COMP:11060"/>
        <dbReference type="Rhea" id="RHEA-COMP:11605"/>
        <dbReference type="ChEBI" id="CHEBI:15378"/>
        <dbReference type="ChEBI" id="CHEBI:30013"/>
        <dbReference type="ChEBI" id="CHEBI:30616"/>
        <dbReference type="ChEBI" id="CHEBI:61977"/>
        <dbReference type="ChEBI" id="CHEBI:456216"/>
        <dbReference type="EC" id="2.7.11.1"/>
    </reaction>
</comment>
<comment type="caution">
    <text evidence="6">Lacks conserved residue(s) required for the propagation of feature annotation.</text>
</comment>
<evidence type="ECO:0000256" key="7">
    <source>
        <dbReference type="SAM" id="MobiDB-lite"/>
    </source>
</evidence>
<keyword evidence="6" id="KW-0245">EGF-like domain</keyword>
<evidence type="ECO:0000313" key="10">
    <source>
        <dbReference type="EMBL" id="KAK6917410.1"/>
    </source>
</evidence>
<dbReference type="PROSITE" id="PS50026">
    <property type="entry name" value="EGF_3"/>
    <property type="match status" value="1"/>
</dbReference>
<dbReference type="PROSITE" id="PS50948">
    <property type="entry name" value="PAN"/>
    <property type="match status" value="1"/>
</dbReference>
<evidence type="ECO:0000256" key="2">
    <source>
        <dbReference type="ARBA" id="ARBA00022729"/>
    </source>
</evidence>
<keyword evidence="11" id="KW-1185">Reference proteome</keyword>
<evidence type="ECO:0000259" key="9">
    <source>
        <dbReference type="PROSITE" id="PS50948"/>
    </source>
</evidence>
<comment type="catalytic activity">
    <reaction evidence="5">
        <text>L-seryl-[protein] + ATP = O-phospho-L-seryl-[protein] + ADP + H(+)</text>
        <dbReference type="Rhea" id="RHEA:17989"/>
        <dbReference type="Rhea" id="RHEA-COMP:9863"/>
        <dbReference type="Rhea" id="RHEA-COMP:11604"/>
        <dbReference type="ChEBI" id="CHEBI:15378"/>
        <dbReference type="ChEBI" id="CHEBI:29999"/>
        <dbReference type="ChEBI" id="CHEBI:30616"/>
        <dbReference type="ChEBI" id="CHEBI:83421"/>
        <dbReference type="ChEBI" id="CHEBI:456216"/>
        <dbReference type="EC" id="2.7.11.1"/>
    </reaction>
</comment>
<evidence type="ECO:0000256" key="1">
    <source>
        <dbReference type="ARBA" id="ARBA00012513"/>
    </source>
</evidence>
<dbReference type="AlphaFoldDB" id="A0AAN8UKX4"/>
<gene>
    <name evidence="10" type="ORF">RJ641_018161</name>
</gene>
<dbReference type="Pfam" id="PF00954">
    <property type="entry name" value="S_locus_glycop"/>
    <property type="match status" value="1"/>
</dbReference>
<keyword evidence="2" id="KW-0732">Signal</keyword>
<protein>
    <recommendedName>
        <fullName evidence="1">non-specific serine/threonine protein kinase</fullName>
        <ecNumber evidence="1">2.7.11.1</ecNumber>
    </recommendedName>
</protein>
<dbReference type="EC" id="2.7.11.1" evidence="1"/>
<proteinExistence type="predicted"/>
<comment type="caution">
    <text evidence="10">The sequence shown here is derived from an EMBL/GenBank/DDBJ whole genome shotgun (WGS) entry which is preliminary data.</text>
</comment>
<dbReference type="InterPro" id="IPR000742">
    <property type="entry name" value="EGF"/>
</dbReference>
<evidence type="ECO:0000256" key="5">
    <source>
        <dbReference type="ARBA" id="ARBA00048679"/>
    </source>
</evidence>
<dbReference type="Proteomes" id="UP001370490">
    <property type="component" value="Unassembled WGS sequence"/>
</dbReference>
<feature type="domain" description="Apple" evidence="9">
    <location>
        <begin position="78"/>
        <end position="160"/>
    </location>
</feature>
<evidence type="ECO:0000259" key="8">
    <source>
        <dbReference type="PROSITE" id="PS50026"/>
    </source>
</evidence>
<dbReference type="PANTHER" id="PTHR32444">
    <property type="entry name" value="BULB-TYPE LECTIN DOMAIN-CONTAINING PROTEIN"/>
    <property type="match status" value="1"/>
</dbReference>
<evidence type="ECO:0000256" key="4">
    <source>
        <dbReference type="ARBA" id="ARBA00047899"/>
    </source>
</evidence>
<reference evidence="10 11" key="1">
    <citation type="submission" date="2023-12" db="EMBL/GenBank/DDBJ databases">
        <title>A high-quality genome assembly for Dillenia turbinata (Dilleniales).</title>
        <authorList>
            <person name="Chanderbali A."/>
        </authorList>
    </citation>
    <scope>NUCLEOTIDE SEQUENCE [LARGE SCALE GENOMIC DNA]</scope>
    <source>
        <strain evidence="10">LSX21</strain>
        <tissue evidence="10">Leaf</tissue>
    </source>
</reference>
<evidence type="ECO:0000256" key="6">
    <source>
        <dbReference type="PROSITE-ProRule" id="PRU00076"/>
    </source>
</evidence>
<name>A0AAN8UKX4_9MAGN</name>
<dbReference type="GO" id="GO:0048544">
    <property type="term" value="P:recognition of pollen"/>
    <property type="evidence" value="ECO:0007669"/>
    <property type="project" value="InterPro"/>
</dbReference>
<dbReference type="Pfam" id="PF08276">
    <property type="entry name" value="PAN_2"/>
    <property type="match status" value="1"/>
</dbReference>
<accession>A0AAN8UKX4</accession>
<dbReference type="InterPro" id="IPR003609">
    <property type="entry name" value="Pan_app"/>
</dbReference>
<dbReference type="InterPro" id="IPR000858">
    <property type="entry name" value="S_locus_glycoprot_dom"/>
</dbReference>
<feature type="region of interest" description="Disordered" evidence="7">
    <location>
        <begin position="1"/>
        <end position="20"/>
    </location>
</feature>